<evidence type="ECO:0000256" key="9">
    <source>
        <dbReference type="SAM" id="Phobius"/>
    </source>
</evidence>
<feature type="transmembrane region" description="Helical" evidence="9">
    <location>
        <begin position="315"/>
        <end position="334"/>
    </location>
</feature>
<evidence type="ECO:0000256" key="2">
    <source>
        <dbReference type="ARBA" id="ARBA00022448"/>
    </source>
</evidence>
<dbReference type="EMBL" id="JNBS01004054">
    <property type="protein sequence ID" value="OQR84265.1"/>
    <property type="molecule type" value="Genomic_DNA"/>
</dbReference>
<dbReference type="GO" id="GO:0005524">
    <property type="term" value="F:ATP binding"/>
    <property type="evidence" value="ECO:0007669"/>
    <property type="project" value="UniProtKB-KW"/>
</dbReference>
<dbReference type="GO" id="GO:0140359">
    <property type="term" value="F:ABC-type transporter activity"/>
    <property type="evidence" value="ECO:0007669"/>
    <property type="project" value="InterPro"/>
</dbReference>
<dbReference type="PANTHER" id="PTHR24223">
    <property type="entry name" value="ATP-BINDING CASSETTE SUB-FAMILY C"/>
    <property type="match status" value="1"/>
</dbReference>
<keyword evidence="5" id="KW-0547">Nucleotide-binding</keyword>
<dbReference type="InterPro" id="IPR036640">
    <property type="entry name" value="ABC1_TM_sf"/>
</dbReference>
<gene>
    <name evidence="11" type="ORF">THRCLA_10846</name>
</gene>
<evidence type="ECO:0000256" key="8">
    <source>
        <dbReference type="ARBA" id="ARBA00023136"/>
    </source>
</evidence>
<evidence type="ECO:0000256" key="5">
    <source>
        <dbReference type="ARBA" id="ARBA00022741"/>
    </source>
</evidence>
<dbReference type="InterPro" id="IPR050173">
    <property type="entry name" value="ABC_transporter_C-like"/>
</dbReference>
<evidence type="ECO:0000313" key="11">
    <source>
        <dbReference type="EMBL" id="OQR84265.1"/>
    </source>
</evidence>
<keyword evidence="12" id="KW-1185">Reference proteome</keyword>
<feature type="transmembrane region" description="Helical" evidence="9">
    <location>
        <begin position="80"/>
        <end position="101"/>
    </location>
</feature>
<keyword evidence="2" id="KW-0813">Transport</keyword>
<dbReference type="Proteomes" id="UP000243217">
    <property type="component" value="Unassembled WGS sequence"/>
</dbReference>
<feature type="transmembrane region" description="Helical" evidence="9">
    <location>
        <begin position="202"/>
        <end position="235"/>
    </location>
</feature>
<evidence type="ECO:0000256" key="7">
    <source>
        <dbReference type="ARBA" id="ARBA00022989"/>
    </source>
</evidence>
<feature type="domain" description="ABC transmembrane type-1" evidence="10">
    <location>
        <begin position="89"/>
        <end position="366"/>
    </location>
</feature>
<accession>A0A1V9YEV2</accession>
<feature type="transmembrane region" description="Helical" evidence="9">
    <location>
        <begin position="122"/>
        <end position="140"/>
    </location>
</feature>
<keyword evidence="6 11" id="KW-0067">ATP-binding</keyword>
<dbReference type="Gene3D" id="1.20.1560.10">
    <property type="entry name" value="ABC transporter type 1, transmembrane domain"/>
    <property type="match status" value="1"/>
</dbReference>
<evidence type="ECO:0000256" key="3">
    <source>
        <dbReference type="ARBA" id="ARBA00022692"/>
    </source>
</evidence>
<keyword evidence="4" id="KW-0677">Repeat</keyword>
<protein>
    <submittedName>
        <fullName evidence="11">ATP-binding Cassette (ABC) Superfamily</fullName>
    </submittedName>
</protein>
<evidence type="ECO:0000256" key="1">
    <source>
        <dbReference type="ARBA" id="ARBA00004127"/>
    </source>
</evidence>
<evidence type="ECO:0000313" key="12">
    <source>
        <dbReference type="Proteomes" id="UP000243217"/>
    </source>
</evidence>
<dbReference type="PROSITE" id="PS50929">
    <property type="entry name" value="ABC_TM1F"/>
    <property type="match status" value="1"/>
</dbReference>
<evidence type="ECO:0000259" key="10">
    <source>
        <dbReference type="PROSITE" id="PS50929"/>
    </source>
</evidence>
<comment type="subcellular location">
    <subcellularLocation>
        <location evidence="1">Endomembrane system</location>
        <topology evidence="1">Multi-pass membrane protein</topology>
    </subcellularLocation>
</comment>
<dbReference type="SUPFAM" id="SSF90123">
    <property type="entry name" value="ABC transporter transmembrane region"/>
    <property type="match status" value="1"/>
</dbReference>
<dbReference type="STRING" id="74557.A0A1V9YEV2"/>
<dbReference type="InterPro" id="IPR044726">
    <property type="entry name" value="ABCC_6TM_D2"/>
</dbReference>
<dbReference type="GO" id="GO:0012505">
    <property type="term" value="C:endomembrane system"/>
    <property type="evidence" value="ECO:0007669"/>
    <property type="project" value="UniProtKB-SubCell"/>
</dbReference>
<comment type="caution">
    <text evidence="11">The sequence shown here is derived from an EMBL/GenBank/DDBJ whole genome shotgun (WGS) entry which is preliminary data.</text>
</comment>
<dbReference type="InterPro" id="IPR011527">
    <property type="entry name" value="ABC1_TM_dom"/>
</dbReference>
<name>A0A1V9YEV2_9STRA</name>
<dbReference type="GO" id="GO:0016020">
    <property type="term" value="C:membrane"/>
    <property type="evidence" value="ECO:0007669"/>
    <property type="project" value="InterPro"/>
</dbReference>
<evidence type="ECO:0000256" key="6">
    <source>
        <dbReference type="ARBA" id="ARBA00022840"/>
    </source>
</evidence>
<evidence type="ECO:0000256" key="4">
    <source>
        <dbReference type="ARBA" id="ARBA00022737"/>
    </source>
</evidence>
<dbReference type="CDD" id="cd18580">
    <property type="entry name" value="ABC_6TM_ABCC_D2"/>
    <property type="match status" value="1"/>
</dbReference>
<keyword evidence="3 9" id="KW-0812">Transmembrane</keyword>
<sequence length="406" mass="45511">MNNFECKSMLHRNNVVLSPSIISPSFENAFCTPFDDNTLEVYDEASTSGTLVFQEKRSHGRVSTRIFSAYLHAVGGWPKFCFWVVVISLWQILSIMGDFWLSKWTMTAENGSDARFLEQTPAFLGMYALFALSGVFFTVLRTTSILLSGLRASKELFNDMTKALFQAPMAFFDANPIGRILNRYSNDIVTIDTIIPMTLNSFLAMVFVAIFCLITTIATTKLLGLLLAPIVIIYFRVGQTYVNPAREVERVNKVTKSPLLNLMSEAIDGVLVIRAFGSHHVKRFEALHHRNVDCNLEAVFASQVIMQWFSLRIQLTTTLLLFVSSFSLVCARAYLSPGIIGLVLNYTFAVLPFFEWIVTSWSQIETAMVGPERVAEYAAIESEAPRVISGATAYDWPTTGHITFSN</sequence>
<feature type="non-terminal residue" evidence="11">
    <location>
        <position position="406"/>
    </location>
</feature>
<dbReference type="Pfam" id="PF00664">
    <property type="entry name" value="ABC_membrane"/>
    <property type="match status" value="1"/>
</dbReference>
<organism evidence="11 12">
    <name type="scientific">Thraustotheca clavata</name>
    <dbReference type="NCBI Taxonomy" id="74557"/>
    <lineage>
        <taxon>Eukaryota</taxon>
        <taxon>Sar</taxon>
        <taxon>Stramenopiles</taxon>
        <taxon>Oomycota</taxon>
        <taxon>Saprolegniomycetes</taxon>
        <taxon>Saprolegniales</taxon>
        <taxon>Achlyaceae</taxon>
        <taxon>Thraustotheca</taxon>
    </lineage>
</organism>
<proteinExistence type="predicted"/>
<dbReference type="AlphaFoldDB" id="A0A1V9YEV2"/>
<dbReference type="FunFam" id="1.20.1560.10:FF:000013">
    <property type="entry name" value="ABC transporter C family member 2"/>
    <property type="match status" value="1"/>
</dbReference>
<feature type="transmembrane region" description="Helical" evidence="9">
    <location>
        <begin position="340"/>
        <end position="358"/>
    </location>
</feature>
<dbReference type="PANTHER" id="PTHR24223:SF443">
    <property type="entry name" value="MULTIDRUG-RESISTANCE LIKE PROTEIN 1, ISOFORM I"/>
    <property type="match status" value="1"/>
</dbReference>
<keyword evidence="7 9" id="KW-1133">Transmembrane helix</keyword>
<keyword evidence="8 9" id="KW-0472">Membrane</keyword>
<reference evidence="11 12" key="1">
    <citation type="journal article" date="2014" name="Genome Biol. Evol.">
        <title>The secreted proteins of Achlya hypogyna and Thraustotheca clavata identify the ancestral oomycete secretome and reveal gene acquisitions by horizontal gene transfer.</title>
        <authorList>
            <person name="Misner I."/>
            <person name="Blouin N."/>
            <person name="Leonard G."/>
            <person name="Richards T.A."/>
            <person name="Lane C.E."/>
        </authorList>
    </citation>
    <scope>NUCLEOTIDE SEQUENCE [LARGE SCALE GENOMIC DNA]</scope>
    <source>
        <strain evidence="11 12">ATCC 34112</strain>
    </source>
</reference>
<dbReference type="OrthoDB" id="6500128at2759"/>